<organism evidence="1">
    <name type="scientific">Trichuris suis</name>
    <name type="common">pig whipworm</name>
    <dbReference type="NCBI Taxonomy" id="68888"/>
    <lineage>
        <taxon>Eukaryota</taxon>
        <taxon>Metazoa</taxon>
        <taxon>Ecdysozoa</taxon>
        <taxon>Nematoda</taxon>
        <taxon>Enoplea</taxon>
        <taxon>Dorylaimia</taxon>
        <taxon>Trichinellida</taxon>
        <taxon>Trichuridae</taxon>
        <taxon>Trichuris</taxon>
    </lineage>
</organism>
<dbReference type="Proteomes" id="UP000030758">
    <property type="component" value="Unassembled WGS sequence"/>
</dbReference>
<evidence type="ECO:0000313" key="1">
    <source>
        <dbReference type="EMBL" id="KFD69297.1"/>
    </source>
</evidence>
<dbReference type="AlphaFoldDB" id="A0A085NIK1"/>
<accession>A0A085NIK1</accession>
<reference evidence="1" key="1">
    <citation type="journal article" date="2014" name="Nat. Genet.">
        <title>Genome and transcriptome of the porcine whipworm Trichuris suis.</title>
        <authorList>
            <person name="Jex A.R."/>
            <person name="Nejsum P."/>
            <person name="Schwarz E.M."/>
            <person name="Hu L."/>
            <person name="Young N.D."/>
            <person name="Hall R.S."/>
            <person name="Korhonen P.K."/>
            <person name="Liao S."/>
            <person name="Thamsborg S."/>
            <person name="Xia J."/>
            <person name="Xu P."/>
            <person name="Wang S."/>
            <person name="Scheerlinck J.P."/>
            <person name="Hofmann A."/>
            <person name="Sternberg P.W."/>
            <person name="Wang J."/>
            <person name="Gasser R.B."/>
        </authorList>
    </citation>
    <scope>NUCLEOTIDE SEQUENCE [LARGE SCALE GENOMIC DNA]</scope>
    <source>
        <strain evidence="1">DCEP-RM93F</strain>
    </source>
</reference>
<name>A0A085NIK1_9BILA</name>
<gene>
    <name evidence="1" type="ORF">M514_10420</name>
</gene>
<sequence>MAKLCWANMADQPSANIERVLFQRMSKERDLYLSKKYAPLEKAFLCLKDNFDPSIFQPFPKSFMQCGLAKTFVHMRMLLLATELCGSPEKRSRAFPLPLEKASFRMAMEE</sequence>
<protein>
    <submittedName>
        <fullName evidence="1">Uncharacterized protein</fullName>
    </submittedName>
</protein>
<proteinExistence type="predicted"/>
<dbReference type="EMBL" id="KL367496">
    <property type="protein sequence ID" value="KFD69297.1"/>
    <property type="molecule type" value="Genomic_DNA"/>
</dbReference>